<feature type="region of interest" description="Disordered" evidence="1">
    <location>
        <begin position="92"/>
        <end position="120"/>
    </location>
</feature>
<keyword evidence="3" id="KW-1185">Reference proteome</keyword>
<dbReference type="EMBL" id="JAMYWD010000010">
    <property type="protein sequence ID" value="KAJ4957466.1"/>
    <property type="molecule type" value="Genomic_DNA"/>
</dbReference>
<feature type="compositionally biased region" description="Low complexity" evidence="1">
    <location>
        <begin position="100"/>
        <end position="111"/>
    </location>
</feature>
<organism evidence="2 3">
    <name type="scientific">Protea cynaroides</name>
    <dbReference type="NCBI Taxonomy" id="273540"/>
    <lineage>
        <taxon>Eukaryota</taxon>
        <taxon>Viridiplantae</taxon>
        <taxon>Streptophyta</taxon>
        <taxon>Embryophyta</taxon>
        <taxon>Tracheophyta</taxon>
        <taxon>Spermatophyta</taxon>
        <taxon>Magnoliopsida</taxon>
        <taxon>Proteales</taxon>
        <taxon>Proteaceae</taxon>
        <taxon>Protea</taxon>
    </lineage>
</organism>
<gene>
    <name evidence="2" type="ORF">NE237_024577</name>
</gene>
<dbReference type="Proteomes" id="UP001141806">
    <property type="component" value="Unassembled WGS sequence"/>
</dbReference>
<dbReference type="PANTHER" id="PTHR33168">
    <property type="entry name" value="STRESS INDUCED PROTEIN-RELATED"/>
    <property type="match status" value="1"/>
</dbReference>
<proteinExistence type="predicted"/>
<evidence type="ECO:0000256" key="1">
    <source>
        <dbReference type="SAM" id="MobiDB-lite"/>
    </source>
</evidence>
<evidence type="ECO:0000313" key="2">
    <source>
        <dbReference type="EMBL" id="KAJ4957466.1"/>
    </source>
</evidence>
<sequence length="120" mass="13851">MKNKLRSTLGFSCCFGNGHHERLEDVDRKRQVRASQEWGRSKAHEFPEFKGKCWNLFSRTGRGRRHSADLSYDPLSYALNFDEGPYDDQTEKFPLRNFNSRLPPSSPKSPLAVSEITACR</sequence>
<reference evidence="2" key="1">
    <citation type="journal article" date="2023" name="Plant J.">
        <title>The genome of the king protea, Protea cynaroides.</title>
        <authorList>
            <person name="Chang J."/>
            <person name="Duong T.A."/>
            <person name="Schoeman C."/>
            <person name="Ma X."/>
            <person name="Roodt D."/>
            <person name="Barker N."/>
            <person name="Li Z."/>
            <person name="Van de Peer Y."/>
            <person name="Mizrachi E."/>
        </authorList>
    </citation>
    <scope>NUCLEOTIDE SEQUENCE</scope>
    <source>
        <tissue evidence="2">Young leaves</tissue>
    </source>
</reference>
<accession>A0A9Q0JZB5</accession>
<dbReference type="AlphaFoldDB" id="A0A9Q0JZB5"/>
<name>A0A9Q0JZB5_9MAGN</name>
<dbReference type="OrthoDB" id="657187at2759"/>
<comment type="caution">
    <text evidence="2">The sequence shown here is derived from an EMBL/GenBank/DDBJ whole genome shotgun (WGS) entry which is preliminary data.</text>
</comment>
<evidence type="ECO:0000313" key="3">
    <source>
        <dbReference type="Proteomes" id="UP001141806"/>
    </source>
</evidence>
<protein>
    <submittedName>
        <fullName evidence="2">Uncharacterized protein</fullName>
    </submittedName>
</protein>